<dbReference type="RefSeq" id="WP_214400460.1">
    <property type="nucleotide sequence ID" value="NZ_LR792632.1"/>
</dbReference>
<accession>A0A8D6PQG9</accession>
<name>A0A8D6PQG9_9EURY</name>
<evidence type="ECO:0000313" key="3">
    <source>
        <dbReference type="Proteomes" id="UP000679213"/>
    </source>
</evidence>
<sequence>MFGFGRGFGRRFFWRYFPATVGRYRYIGPCRCGFGPHAFYVDDSGRIVHAWDLYRMPYKDTPVTTTTDRNYLLDRLKELEEEKALIEEEIAELKRRLKDLENQNK</sequence>
<keyword evidence="2" id="KW-0378">Hydrolase</keyword>
<reference evidence="2 3" key="1">
    <citation type="submission" date="2020-04" db="EMBL/GenBank/DDBJ databases">
        <authorList>
            <consortium name="Genoscope - CEA"/>
            <person name="William W."/>
        </authorList>
    </citation>
    <scope>NUCLEOTIDE SEQUENCE [LARGE SCALE GENOMIC DNA]</scope>
    <source>
        <strain evidence="2 3">SG7</strain>
    </source>
</reference>
<dbReference type="GO" id="GO:0004527">
    <property type="term" value="F:exonuclease activity"/>
    <property type="evidence" value="ECO:0007669"/>
    <property type="project" value="UniProtKB-KW"/>
</dbReference>
<feature type="coiled-coil region" evidence="1">
    <location>
        <begin position="69"/>
        <end position="103"/>
    </location>
</feature>
<protein>
    <submittedName>
        <fullName evidence="2">Exonuclease SbcC</fullName>
    </submittedName>
</protein>
<dbReference type="EMBL" id="LR792632">
    <property type="protein sequence ID" value="CAB3288172.1"/>
    <property type="molecule type" value="Genomic_DNA"/>
</dbReference>
<evidence type="ECO:0000256" key="1">
    <source>
        <dbReference type="SAM" id="Coils"/>
    </source>
</evidence>
<keyword evidence="2" id="KW-0540">Nuclease</keyword>
<keyword evidence="2" id="KW-0269">Exonuclease</keyword>
<evidence type="ECO:0000313" key="2">
    <source>
        <dbReference type="EMBL" id="CAB3288172.1"/>
    </source>
</evidence>
<proteinExistence type="predicted"/>
<dbReference type="Proteomes" id="UP000679213">
    <property type="component" value="Chromosome I"/>
</dbReference>
<dbReference type="GeneID" id="65883391"/>
<keyword evidence="3" id="KW-1185">Reference proteome</keyword>
<keyword evidence="1" id="KW-0175">Coiled coil</keyword>
<gene>
    <name evidence="2" type="ORF">MLAUSG7_0582</name>
</gene>
<organism evidence="2 3">
    <name type="scientific">Methanocaldococcus lauensis</name>
    <dbReference type="NCBI Taxonomy" id="2546128"/>
    <lineage>
        <taxon>Archaea</taxon>
        <taxon>Methanobacteriati</taxon>
        <taxon>Methanobacteriota</taxon>
        <taxon>Methanomada group</taxon>
        <taxon>Methanococci</taxon>
        <taxon>Methanococcales</taxon>
        <taxon>Methanocaldococcaceae</taxon>
        <taxon>Methanocaldococcus</taxon>
    </lineage>
</organism>
<dbReference type="KEGG" id="mesg:MLAUSG7_0582"/>
<dbReference type="AlphaFoldDB" id="A0A8D6PQG9"/>